<gene>
    <name evidence="2" type="ORF">EB796_021950</name>
</gene>
<sequence length="141" mass="15877">MQDPLANNTNDIVLPPPPQFQENTTPLAAQYPSYGDYEVLSPDASYQFNGHPLTPPSYVPYNQYNYHQKIAVDQLGNSLNEKLMFSKEHNSSSTNNNTGLTYSPLVSHNINGFPTQSWHYDSKSPGRGHTVSHHHQYSTEL</sequence>
<name>A0A7J7J0L1_BUGNE</name>
<evidence type="ECO:0000313" key="2">
    <source>
        <dbReference type="EMBL" id="KAF6019722.1"/>
    </source>
</evidence>
<dbReference type="Proteomes" id="UP000593567">
    <property type="component" value="Unassembled WGS sequence"/>
</dbReference>
<reference evidence="2" key="1">
    <citation type="submission" date="2020-06" db="EMBL/GenBank/DDBJ databases">
        <title>Draft genome of Bugula neritina, a colonial animal packing powerful symbionts and potential medicines.</title>
        <authorList>
            <person name="Rayko M."/>
        </authorList>
    </citation>
    <scope>NUCLEOTIDE SEQUENCE [LARGE SCALE GENOMIC DNA]</scope>
    <source>
        <strain evidence="2">Kwan_BN1</strain>
    </source>
</reference>
<feature type="compositionally biased region" description="Basic residues" evidence="1">
    <location>
        <begin position="130"/>
        <end position="141"/>
    </location>
</feature>
<proteinExistence type="predicted"/>
<organism evidence="2 3">
    <name type="scientific">Bugula neritina</name>
    <name type="common">Brown bryozoan</name>
    <name type="synonym">Sertularia neritina</name>
    <dbReference type="NCBI Taxonomy" id="10212"/>
    <lineage>
        <taxon>Eukaryota</taxon>
        <taxon>Metazoa</taxon>
        <taxon>Spiralia</taxon>
        <taxon>Lophotrochozoa</taxon>
        <taxon>Bryozoa</taxon>
        <taxon>Gymnolaemata</taxon>
        <taxon>Cheilostomatida</taxon>
        <taxon>Flustrina</taxon>
        <taxon>Buguloidea</taxon>
        <taxon>Bugulidae</taxon>
        <taxon>Bugula</taxon>
    </lineage>
</organism>
<dbReference type="AlphaFoldDB" id="A0A7J7J0L1"/>
<protein>
    <submittedName>
        <fullName evidence="2">Uncharacterized protein</fullName>
    </submittedName>
</protein>
<dbReference type="EMBL" id="VXIV02003214">
    <property type="protein sequence ID" value="KAF6019722.1"/>
    <property type="molecule type" value="Genomic_DNA"/>
</dbReference>
<comment type="caution">
    <text evidence="2">The sequence shown here is derived from an EMBL/GenBank/DDBJ whole genome shotgun (WGS) entry which is preliminary data.</text>
</comment>
<evidence type="ECO:0000256" key="1">
    <source>
        <dbReference type="SAM" id="MobiDB-lite"/>
    </source>
</evidence>
<feature type="region of interest" description="Disordered" evidence="1">
    <location>
        <begin position="117"/>
        <end position="141"/>
    </location>
</feature>
<keyword evidence="3" id="KW-1185">Reference proteome</keyword>
<accession>A0A7J7J0L1</accession>
<evidence type="ECO:0000313" key="3">
    <source>
        <dbReference type="Proteomes" id="UP000593567"/>
    </source>
</evidence>